<feature type="domain" description="N-acetyltransferase" evidence="1">
    <location>
        <begin position="1"/>
        <end position="140"/>
    </location>
</feature>
<reference evidence="2 3" key="1">
    <citation type="submission" date="2021-06" db="EMBL/GenBank/DDBJ databases">
        <title>Updating the genus Pseudomonas: Description of 43 new species and partition of the Pseudomonas putida group.</title>
        <authorList>
            <person name="Girard L."/>
            <person name="Lood C."/>
            <person name="Vandamme P."/>
            <person name="Rokni-Zadeh H."/>
            <person name="Van Noort V."/>
            <person name="Hofte M."/>
            <person name="Lavigne R."/>
            <person name="De Mot R."/>
        </authorList>
    </citation>
    <scope>NUCLEOTIDE SEQUENCE [LARGE SCALE GENOMIC DNA]</scope>
    <source>
        <strain evidence="2 3">COR58</strain>
    </source>
</reference>
<dbReference type="Pfam" id="PF13508">
    <property type="entry name" value="Acetyltransf_7"/>
    <property type="match status" value="1"/>
</dbReference>
<keyword evidence="3" id="KW-1185">Reference proteome</keyword>
<accession>A0ABS6PBF4</accession>
<comment type="caution">
    <text evidence="2">The sequence shown here is derived from an EMBL/GenBank/DDBJ whole genome shotgun (WGS) entry which is preliminary data.</text>
</comment>
<gene>
    <name evidence="2" type="ORF">KVG96_07630</name>
</gene>
<sequence>MNLRIELSHTNTEEERLAILAPLHAYNVAQAGIAPSTPLTLLVRDDSGAILGGLYGRFVCEWLFVDLLSVPEAGRGQGIGSRLMGMAEELAREKGCFGIWLDTFDFQAPVFYRKLGYSEFGELADYPPGHKRLFFQKRLKD</sequence>
<protein>
    <submittedName>
        <fullName evidence="2">GNAT family N-acetyltransferase</fullName>
    </submittedName>
</protein>
<dbReference type="Proteomes" id="UP000765224">
    <property type="component" value="Unassembled WGS sequence"/>
</dbReference>
<evidence type="ECO:0000313" key="2">
    <source>
        <dbReference type="EMBL" id="MBV4457809.1"/>
    </source>
</evidence>
<dbReference type="RefSeq" id="WP_217891452.1">
    <property type="nucleotide sequence ID" value="NZ_JAHSTS010000001.1"/>
</dbReference>
<dbReference type="EMBL" id="JAHSTS010000001">
    <property type="protein sequence ID" value="MBV4457809.1"/>
    <property type="molecule type" value="Genomic_DNA"/>
</dbReference>
<evidence type="ECO:0000313" key="3">
    <source>
        <dbReference type="Proteomes" id="UP000765224"/>
    </source>
</evidence>
<organism evidence="2 3">
    <name type="scientific">Pseudomonas ekonensis</name>
    <dbReference type="NCBI Taxonomy" id="2842353"/>
    <lineage>
        <taxon>Bacteria</taxon>
        <taxon>Pseudomonadati</taxon>
        <taxon>Pseudomonadota</taxon>
        <taxon>Gammaproteobacteria</taxon>
        <taxon>Pseudomonadales</taxon>
        <taxon>Pseudomonadaceae</taxon>
        <taxon>Pseudomonas</taxon>
    </lineage>
</organism>
<dbReference type="PROSITE" id="PS51186">
    <property type="entry name" value="GNAT"/>
    <property type="match status" value="1"/>
</dbReference>
<evidence type="ECO:0000259" key="1">
    <source>
        <dbReference type="PROSITE" id="PS51186"/>
    </source>
</evidence>
<dbReference type="CDD" id="cd04301">
    <property type="entry name" value="NAT_SF"/>
    <property type="match status" value="1"/>
</dbReference>
<name>A0ABS6PBF4_9PSED</name>
<proteinExistence type="predicted"/>
<dbReference type="InterPro" id="IPR000182">
    <property type="entry name" value="GNAT_dom"/>
</dbReference>